<organism evidence="1 2">
    <name type="scientific">Plakobranchus ocellatus</name>
    <dbReference type="NCBI Taxonomy" id="259542"/>
    <lineage>
        <taxon>Eukaryota</taxon>
        <taxon>Metazoa</taxon>
        <taxon>Spiralia</taxon>
        <taxon>Lophotrochozoa</taxon>
        <taxon>Mollusca</taxon>
        <taxon>Gastropoda</taxon>
        <taxon>Heterobranchia</taxon>
        <taxon>Euthyneura</taxon>
        <taxon>Panpulmonata</taxon>
        <taxon>Sacoglossa</taxon>
        <taxon>Placobranchoidea</taxon>
        <taxon>Plakobranchidae</taxon>
        <taxon>Plakobranchus</taxon>
    </lineage>
</organism>
<name>A0AAV4B3I4_9GAST</name>
<accession>A0AAV4B3I4</accession>
<dbReference type="AlphaFoldDB" id="A0AAV4B3I4"/>
<dbReference type="EMBL" id="BLXT01004499">
    <property type="protein sequence ID" value="GFO13697.1"/>
    <property type="molecule type" value="Genomic_DNA"/>
</dbReference>
<evidence type="ECO:0000313" key="1">
    <source>
        <dbReference type="EMBL" id="GFO13697.1"/>
    </source>
</evidence>
<protein>
    <submittedName>
        <fullName evidence="1">Uncharacterized protein</fullName>
    </submittedName>
</protein>
<evidence type="ECO:0000313" key="2">
    <source>
        <dbReference type="Proteomes" id="UP000735302"/>
    </source>
</evidence>
<keyword evidence="2" id="KW-1185">Reference proteome</keyword>
<dbReference type="Proteomes" id="UP000735302">
    <property type="component" value="Unassembled WGS sequence"/>
</dbReference>
<proteinExistence type="predicted"/>
<comment type="caution">
    <text evidence="1">The sequence shown here is derived from an EMBL/GenBank/DDBJ whole genome shotgun (WGS) entry which is preliminary data.</text>
</comment>
<reference evidence="1 2" key="1">
    <citation type="journal article" date="2021" name="Elife">
        <title>Chloroplast acquisition without the gene transfer in kleptoplastic sea slugs, Plakobranchus ocellatus.</title>
        <authorList>
            <person name="Maeda T."/>
            <person name="Takahashi S."/>
            <person name="Yoshida T."/>
            <person name="Shimamura S."/>
            <person name="Takaki Y."/>
            <person name="Nagai Y."/>
            <person name="Toyoda A."/>
            <person name="Suzuki Y."/>
            <person name="Arimoto A."/>
            <person name="Ishii H."/>
            <person name="Satoh N."/>
            <person name="Nishiyama T."/>
            <person name="Hasebe M."/>
            <person name="Maruyama T."/>
            <person name="Minagawa J."/>
            <person name="Obokata J."/>
            <person name="Shigenobu S."/>
        </authorList>
    </citation>
    <scope>NUCLEOTIDE SEQUENCE [LARGE SCALE GENOMIC DNA]</scope>
</reference>
<sequence>MKSKVIRPSDIRQPGAELSQSCVLDKLDRAQNALYWGLYGAPQLGSWSSQTVLAQERYLRTGEGAPLKTMVEEFATQHRRIKKTSVLSVAHDISRKYSVPTVS</sequence>
<gene>
    <name evidence="1" type="ORF">PoB_004020200</name>
</gene>